<dbReference type="InterPro" id="IPR041171">
    <property type="entry name" value="SDR_Ig"/>
</dbReference>
<dbReference type="InterPro" id="IPR011252">
    <property type="entry name" value="Fibrogen-bd_dom1"/>
</dbReference>
<proteinExistence type="inferred from homology"/>
<feature type="transmembrane region" description="Helical" evidence="9">
    <location>
        <begin position="895"/>
        <end position="913"/>
    </location>
</feature>
<dbReference type="InterPro" id="IPR005877">
    <property type="entry name" value="YSIRK_signal_dom"/>
</dbReference>
<evidence type="ECO:0000259" key="14">
    <source>
        <dbReference type="Pfam" id="PF17210"/>
    </source>
</evidence>
<feature type="domain" description="YSIRK Gram-positive signal peptide" evidence="12">
    <location>
        <begin position="4"/>
        <end position="28"/>
    </location>
</feature>
<dbReference type="Pfam" id="PF10425">
    <property type="entry name" value="SdrG_C_C"/>
    <property type="match status" value="1"/>
</dbReference>
<feature type="region of interest" description="Disordered" evidence="8">
    <location>
        <begin position="757"/>
        <end position="894"/>
    </location>
</feature>
<dbReference type="InterPro" id="IPR011266">
    <property type="entry name" value="Adhesin_Fg-bd_dom_2"/>
</dbReference>
<dbReference type="Proteomes" id="UP000242864">
    <property type="component" value="Chromosome"/>
</dbReference>
<feature type="compositionally biased region" description="Polar residues" evidence="8">
    <location>
        <begin position="38"/>
        <end position="55"/>
    </location>
</feature>
<keyword evidence="9" id="KW-0812">Transmembrane</keyword>
<sequence>MKKNRQIYSIRKHKLGVASLLLGATFILGEAKEAHASDASNTENQSQNDTETTGHSLTNINATEQTTTDGQAIVPFNKLSQTHIDNETSLTQQPIEVRAEDTSQKAIDLTPQNNVIDHTVTTQNTESRLQAPINKNIVNRTNNYHTVATNIEKGQNVTSKVKVTNSSIENPNEKQTVNPHQAQRITLKYEWKFEDEIKPHDYFEFTLSQNVDTYGVSTIKKVPQILDSSNQVIAYGEVLDQNRIRYYFTDYMATKKDVTANLSLNLFINPIHVQKQGNITVQSTLGSHVTQNDHVNVIYLNGVKNVKNTTLIGRIDSLSKAEQTFTHFAYFKPSSTPLTSVTLTGMMKNGQNNDTSKIGEVELYEYLGTEPLAESVYADVNNTSLFKKVTPVTQTTTNNGKSVSVNSNGYTMNIDSFNGKEYVIRYKGFYNGDTDQLTFTTNATGYYKYNNDSQYYYSATSPQSFNLTWDNGVVFYSNKANGEGKDLPATPIIEFSPVIDTVQDTVAPAVTYQATGTIEEQYDSHLIILNSASGNDYGHGHYDEIETIEDTMAYTTENNLLEFDETLELDVRGEQIGVLEEITDTHTVDTISQLGTERGSLEGTQTTIEEDTLDITPPTHHSRSPLVIDLNTSQKNPHGSHMGIQSTEEDSPRYTIGDFVWIDGDHNGVQNDGEVGLTDVHISLVDEKGTVIATTTSDSNGHYAFHHVAPGKYQVIFTTPEGYEPTSKHTTARTDKDSDGRIANITVTQDDMTIDAGFFPLKNWGGEEPEMPEQPQMPEKPGMPEQPQIPEKPEVPEQPQMPEKPEVPEQPQMPEKPEMPEQPQMPEKPETPEQPQTPEKPEVPEQPQIPEKPETPEQPQMPEKPETPEQPQIPENKKADDENKHDVLPGTGEHISTPYVALLSLLLGVGLFVRRKKARK</sequence>
<comment type="subcellular location">
    <subcellularLocation>
        <location evidence="1">Secreted</location>
        <location evidence="1">Cell wall</location>
        <topology evidence="1">Peptidoglycan-anchor</topology>
    </subcellularLocation>
</comment>
<keyword evidence="7" id="KW-0572">Peptidoglycan-anchor</keyword>
<dbReference type="PANTHER" id="PTHR23303">
    <property type="entry name" value="CARBOXYPEPTIDASE REGULATORY REGION-CONTAINING"/>
    <property type="match status" value="1"/>
</dbReference>
<dbReference type="SUPFAM" id="SSF49401">
    <property type="entry name" value="Bacterial adhesins"/>
    <property type="match status" value="2"/>
</dbReference>
<dbReference type="Pfam" id="PF17961">
    <property type="entry name" value="Big_8"/>
    <property type="match status" value="1"/>
</dbReference>
<feature type="domain" description="SD-repeat containing protein B" evidence="14">
    <location>
        <begin position="655"/>
        <end position="758"/>
    </location>
</feature>
<keyword evidence="6" id="KW-0677">Repeat</keyword>
<dbReference type="SUPFAM" id="SSF117074">
    <property type="entry name" value="Hypothetical protein PA1324"/>
    <property type="match status" value="1"/>
</dbReference>
<feature type="compositionally biased region" description="Low complexity" evidence="8">
    <location>
        <begin position="773"/>
        <end position="789"/>
    </location>
</feature>
<keyword evidence="4" id="KW-0964">Secreted</keyword>
<keyword evidence="3" id="KW-0134">Cell wall</keyword>
<dbReference type="InterPro" id="IPR033764">
    <property type="entry name" value="Sdr_B"/>
</dbReference>
<dbReference type="Pfam" id="PF17210">
    <property type="entry name" value="SdrD_B"/>
    <property type="match status" value="1"/>
</dbReference>
<evidence type="ECO:0000256" key="10">
    <source>
        <dbReference type="SAM" id="SignalP"/>
    </source>
</evidence>
<evidence type="ECO:0000256" key="8">
    <source>
        <dbReference type="SAM" id="MobiDB-lite"/>
    </source>
</evidence>
<evidence type="ECO:0008006" key="18">
    <source>
        <dbReference type="Google" id="ProtNLM"/>
    </source>
</evidence>
<evidence type="ECO:0000259" key="12">
    <source>
        <dbReference type="Pfam" id="PF04650"/>
    </source>
</evidence>
<evidence type="ECO:0000256" key="9">
    <source>
        <dbReference type="SAM" id="Phobius"/>
    </source>
</evidence>
<dbReference type="Pfam" id="PF00746">
    <property type="entry name" value="Gram_pos_anchor"/>
    <property type="match status" value="1"/>
</dbReference>
<gene>
    <name evidence="16" type="ORF">B5P37_11070</name>
</gene>
<feature type="domain" description="Gram-positive cocci surface proteins LPxTG" evidence="11">
    <location>
        <begin position="881"/>
        <end position="917"/>
    </location>
</feature>
<dbReference type="InterPro" id="IPR013783">
    <property type="entry name" value="Ig-like_fold"/>
</dbReference>
<evidence type="ECO:0000259" key="13">
    <source>
        <dbReference type="Pfam" id="PF10425"/>
    </source>
</evidence>
<feature type="region of interest" description="Disordered" evidence="8">
    <location>
        <begin position="36"/>
        <end position="55"/>
    </location>
</feature>
<evidence type="ECO:0000313" key="17">
    <source>
        <dbReference type="Proteomes" id="UP000242864"/>
    </source>
</evidence>
<dbReference type="RefSeq" id="WP_085238264.1">
    <property type="nucleotide sequence ID" value="NZ_CP020773.1"/>
</dbReference>
<evidence type="ECO:0000256" key="7">
    <source>
        <dbReference type="ARBA" id="ARBA00023088"/>
    </source>
</evidence>
<dbReference type="Gene3D" id="2.60.40.1280">
    <property type="match status" value="1"/>
</dbReference>
<keyword evidence="9" id="KW-0472">Membrane</keyword>
<evidence type="ECO:0000256" key="4">
    <source>
        <dbReference type="ARBA" id="ARBA00022525"/>
    </source>
</evidence>
<dbReference type="KEGG" id="slz:B5P37_11070"/>
<evidence type="ECO:0000259" key="11">
    <source>
        <dbReference type="Pfam" id="PF00746"/>
    </source>
</evidence>
<accession>A0AAC9RPT7</accession>
<protein>
    <recommendedName>
        <fullName evidence="18">YSIRK-type signal peptide-containing protein</fullName>
    </recommendedName>
</protein>
<evidence type="ECO:0000256" key="2">
    <source>
        <dbReference type="ARBA" id="ARBA00007257"/>
    </source>
</evidence>
<evidence type="ECO:0000256" key="3">
    <source>
        <dbReference type="ARBA" id="ARBA00022512"/>
    </source>
</evidence>
<dbReference type="Gene3D" id="2.60.40.1290">
    <property type="match status" value="1"/>
</dbReference>
<evidence type="ECO:0000259" key="15">
    <source>
        <dbReference type="Pfam" id="PF17961"/>
    </source>
</evidence>
<feature type="chain" id="PRO_5042015375" description="YSIRK-type signal peptide-containing protein" evidence="10">
    <location>
        <begin position="37"/>
        <end position="920"/>
    </location>
</feature>
<reference evidence="16 17" key="1">
    <citation type="submission" date="2017-04" db="EMBL/GenBank/DDBJ databases">
        <authorList>
            <person name="Veseli I.A."/>
            <person name="Tang C."/>
            <person name="Pombert J.-F."/>
        </authorList>
    </citation>
    <scope>NUCLEOTIDE SEQUENCE [LARGE SCALE GENOMIC DNA]</scope>
    <source>
        <strain evidence="16 17">ATCC 700373</strain>
    </source>
</reference>
<evidence type="ECO:0000256" key="6">
    <source>
        <dbReference type="ARBA" id="ARBA00022737"/>
    </source>
</evidence>
<dbReference type="InterPro" id="IPR019931">
    <property type="entry name" value="LPXTG_anchor"/>
</dbReference>
<feature type="domain" description="Fibrinogen-binding" evidence="13">
    <location>
        <begin position="307"/>
        <end position="455"/>
    </location>
</feature>
<name>A0AAC9RPT7_9STAP</name>
<dbReference type="EMBL" id="CP020773">
    <property type="protein sequence ID" value="ARJ51818.1"/>
    <property type="molecule type" value="Genomic_DNA"/>
</dbReference>
<organism evidence="16 17">
    <name type="scientific">Staphylococcus lutrae</name>
    <dbReference type="NCBI Taxonomy" id="155085"/>
    <lineage>
        <taxon>Bacteria</taxon>
        <taxon>Bacillati</taxon>
        <taxon>Bacillota</taxon>
        <taxon>Bacilli</taxon>
        <taxon>Bacillales</taxon>
        <taxon>Staphylococcaceae</taxon>
        <taxon>Staphylococcus</taxon>
    </lineage>
</organism>
<evidence type="ECO:0000256" key="5">
    <source>
        <dbReference type="ARBA" id="ARBA00022729"/>
    </source>
</evidence>
<feature type="compositionally biased region" description="Basic and acidic residues" evidence="8">
    <location>
        <begin position="875"/>
        <end position="887"/>
    </location>
</feature>
<dbReference type="NCBIfam" id="TIGR01168">
    <property type="entry name" value="YSIRK_signal"/>
    <property type="match status" value="1"/>
</dbReference>
<keyword evidence="17" id="KW-1185">Reference proteome</keyword>
<dbReference type="InterPro" id="IPR051417">
    <property type="entry name" value="SDr/BOS_complex"/>
</dbReference>
<comment type="similarity">
    <text evidence="2">Belongs to the serine-aspartate repeat-containing protein (SDr) family.</text>
</comment>
<dbReference type="AlphaFoldDB" id="A0AAC9RPT7"/>
<keyword evidence="5 10" id="KW-0732">Signal</keyword>
<evidence type="ECO:0000256" key="1">
    <source>
        <dbReference type="ARBA" id="ARBA00004168"/>
    </source>
</evidence>
<dbReference type="InterPro" id="IPR008966">
    <property type="entry name" value="Adhesion_dom_sf"/>
</dbReference>
<dbReference type="PANTHER" id="PTHR23303:SF15">
    <property type="entry name" value="COLOSSIN-A"/>
    <property type="match status" value="1"/>
</dbReference>
<dbReference type="Pfam" id="PF04650">
    <property type="entry name" value="YSIRK_signal"/>
    <property type="match status" value="1"/>
</dbReference>
<feature type="signal peptide" evidence="10">
    <location>
        <begin position="1"/>
        <end position="36"/>
    </location>
</feature>
<keyword evidence="9" id="KW-1133">Transmembrane helix</keyword>
<dbReference type="Gene3D" id="2.60.40.10">
    <property type="entry name" value="Immunoglobulins"/>
    <property type="match status" value="1"/>
</dbReference>
<evidence type="ECO:0000313" key="16">
    <source>
        <dbReference type="EMBL" id="ARJ51818.1"/>
    </source>
</evidence>
<feature type="domain" description="SDR-like Ig" evidence="15">
    <location>
        <begin position="179"/>
        <end position="277"/>
    </location>
</feature>
<dbReference type="GO" id="GO:0007155">
    <property type="term" value="P:cell adhesion"/>
    <property type="evidence" value="ECO:0007669"/>
    <property type="project" value="InterPro"/>
</dbReference>